<dbReference type="Pfam" id="PF12813">
    <property type="entry name" value="XPG_I_2"/>
    <property type="match status" value="1"/>
</dbReference>
<dbReference type="InterPro" id="IPR026832">
    <property type="entry name" value="Asteroid"/>
</dbReference>
<sequence length="598" mass="66656">MGIPGLTRTLKPYAVDTTLRGKSVVVDGPALVHRVWETVMANQTRASVILGHISYQQLVQAVIDWLDRLRACGVHVRRIYFDGYLPPRKWETRRKRLVTQSQQMQQLTTHYRATGVKAAHVDPSSSFALHHPTSDAQALPKHAFLVPAAVEALMQSPDWKSVVRVVPGEADAFCADDVRQSGGIVLTADSDLLIEDLGPEGSVVFFWDLFEKSADGREDISAQEYTPRDIEARLDLDKSGGLSRLAFELGSNKISFNQAIEHAASKMFTNPAREMAYEKFLQDHMPEEYIPSDHPVVSVLSTLDPRISEVTIQSLNIQLSESASVSAPDRTPRGPEHLSMFLPVLIEDHRRKSAWESSQTIRQLAYGLAQPPGQETHSTTIEYRTLLSELGGRRATIPAPEIMDEWCEQLVTTLDQIESHVTPPELRWLAFAVLQEIQASSSEERYPLALNALKGAVQQPNKGKRASTYSWDIIHFTAVYQASLYSLRILRQVMEARIALSLVKVSDTQQQLRRRLLGLPSIVEYPAVEDSIKLLRKFQESRCLSAICKVLGIPIDSFEIPPKQGSKADAKQHASRGNSGGKSTQARSTNPFDILDSI</sequence>
<evidence type="ECO:0000313" key="4">
    <source>
        <dbReference type="EMBL" id="KAI1881403.1"/>
    </source>
</evidence>
<feature type="compositionally biased region" description="Polar residues" evidence="2">
    <location>
        <begin position="575"/>
        <end position="591"/>
    </location>
</feature>
<comment type="caution">
    <text evidence="4">The sequence shown here is derived from an EMBL/GenBank/DDBJ whole genome shotgun (WGS) entry which is preliminary data.</text>
</comment>
<proteinExistence type="inferred from homology"/>
<dbReference type="Gene3D" id="3.40.50.1010">
    <property type="entry name" value="5'-nuclease"/>
    <property type="match status" value="1"/>
</dbReference>
<feature type="region of interest" description="Disordered" evidence="2">
    <location>
        <begin position="563"/>
        <end position="598"/>
    </location>
</feature>
<dbReference type="InterPro" id="IPR029060">
    <property type="entry name" value="PIN-like_dom_sf"/>
</dbReference>
<evidence type="ECO:0000313" key="5">
    <source>
        <dbReference type="Proteomes" id="UP000829685"/>
    </source>
</evidence>
<dbReference type="InterPro" id="IPR039436">
    <property type="entry name" value="Asteroid_dom"/>
</dbReference>
<evidence type="ECO:0000259" key="3">
    <source>
        <dbReference type="Pfam" id="PF12813"/>
    </source>
</evidence>
<dbReference type="EMBL" id="JAFIMR010000001">
    <property type="protein sequence ID" value="KAI1881403.1"/>
    <property type="molecule type" value="Genomic_DNA"/>
</dbReference>
<reference evidence="4" key="1">
    <citation type="submission" date="2021-03" db="EMBL/GenBank/DDBJ databases">
        <title>Revisited historic fungal species revealed as producer of novel bioactive compounds through whole genome sequencing and comparative genomics.</title>
        <authorList>
            <person name="Vignolle G.A."/>
            <person name="Hochenegger N."/>
            <person name="Mach R.L."/>
            <person name="Mach-Aigner A.R."/>
            <person name="Javad Rahimi M."/>
            <person name="Salim K.A."/>
            <person name="Chan C.M."/>
            <person name="Lim L.B.L."/>
            <person name="Cai F."/>
            <person name="Druzhinina I.S."/>
            <person name="U'Ren J.M."/>
            <person name="Derntl C."/>
        </authorList>
    </citation>
    <scope>NUCLEOTIDE SEQUENCE</scope>
    <source>
        <strain evidence="4">TUCIM 5799</strain>
    </source>
</reference>
<dbReference type="PANTHER" id="PTHR15665">
    <property type="entry name" value="ASTEROID PROTEIN"/>
    <property type="match status" value="1"/>
</dbReference>
<comment type="similarity">
    <text evidence="1">Belongs to the asteroid family.</text>
</comment>
<gene>
    <name evidence="4" type="ORF">JX265_000229</name>
</gene>
<dbReference type="SUPFAM" id="SSF88723">
    <property type="entry name" value="PIN domain-like"/>
    <property type="match status" value="1"/>
</dbReference>
<name>A0A9Q0AUQ2_9PEZI</name>
<evidence type="ECO:0000256" key="2">
    <source>
        <dbReference type="SAM" id="MobiDB-lite"/>
    </source>
</evidence>
<dbReference type="Proteomes" id="UP000829685">
    <property type="component" value="Unassembled WGS sequence"/>
</dbReference>
<accession>A0A9Q0AUQ2</accession>
<keyword evidence="5" id="KW-1185">Reference proteome</keyword>
<protein>
    <recommendedName>
        <fullName evidence="3">Asteroid domain-containing protein</fullName>
    </recommendedName>
</protein>
<dbReference type="PANTHER" id="PTHR15665:SF1">
    <property type="entry name" value="PROTEIN ASTEROID HOMOLOG 1"/>
    <property type="match status" value="1"/>
</dbReference>
<dbReference type="AlphaFoldDB" id="A0A9Q0AUQ2"/>
<feature type="domain" description="Asteroid" evidence="3">
    <location>
        <begin position="142"/>
        <end position="390"/>
    </location>
</feature>
<organism evidence="4 5">
    <name type="scientific">Neoarthrinium moseri</name>
    <dbReference type="NCBI Taxonomy" id="1658444"/>
    <lineage>
        <taxon>Eukaryota</taxon>
        <taxon>Fungi</taxon>
        <taxon>Dikarya</taxon>
        <taxon>Ascomycota</taxon>
        <taxon>Pezizomycotina</taxon>
        <taxon>Sordariomycetes</taxon>
        <taxon>Xylariomycetidae</taxon>
        <taxon>Amphisphaeriales</taxon>
        <taxon>Apiosporaceae</taxon>
        <taxon>Neoarthrinium</taxon>
    </lineage>
</organism>
<evidence type="ECO:0000256" key="1">
    <source>
        <dbReference type="ARBA" id="ARBA00007398"/>
    </source>
</evidence>